<accession>A0A4R1BFT6</accession>
<dbReference type="OrthoDB" id="4951688at2"/>
<keyword evidence="2" id="KW-1185">Reference proteome</keyword>
<evidence type="ECO:0000313" key="1">
    <source>
        <dbReference type="EMBL" id="TCJ16013.1"/>
    </source>
</evidence>
<organism evidence="1 2">
    <name type="scientific">Rubrobacter taiwanensis</name>
    <dbReference type="NCBI Taxonomy" id="185139"/>
    <lineage>
        <taxon>Bacteria</taxon>
        <taxon>Bacillati</taxon>
        <taxon>Actinomycetota</taxon>
        <taxon>Rubrobacteria</taxon>
        <taxon>Rubrobacterales</taxon>
        <taxon>Rubrobacteraceae</taxon>
        <taxon>Rubrobacter</taxon>
    </lineage>
</organism>
<reference evidence="1 2" key="1">
    <citation type="submission" date="2019-03" db="EMBL/GenBank/DDBJ databases">
        <title>Whole genome sequence of a novel Rubrobacter taiwanensis strain, isolated from Yellowstone National Park.</title>
        <authorList>
            <person name="Freed S."/>
            <person name="Ramaley R.F."/>
            <person name="Kyndt J.A."/>
        </authorList>
    </citation>
    <scope>NUCLEOTIDE SEQUENCE [LARGE SCALE GENOMIC DNA]</scope>
    <source>
        <strain evidence="1 2">Yellowstone</strain>
    </source>
</reference>
<name>A0A4R1BFT6_9ACTN</name>
<proteinExistence type="predicted"/>
<dbReference type="AlphaFoldDB" id="A0A4R1BFT6"/>
<sequence length="72" mass="7844">MTGRRIKELAAILTIGDGVIAILSPRGHALLWRLGPARAPADWFAARPNLLRLIGAVQIAWGVWLALQQHKG</sequence>
<comment type="caution">
    <text evidence="1">The sequence shown here is derived from an EMBL/GenBank/DDBJ whole genome shotgun (WGS) entry which is preliminary data.</text>
</comment>
<dbReference type="RefSeq" id="WP_132691878.1">
    <property type="nucleotide sequence ID" value="NZ_SKBU01000019.1"/>
</dbReference>
<protein>
    <submittedName>
        <fullName evidence="1">Uncharacterized protein</fullName>
    </submittedName>
</protein>
<gene>
    <name evidence="1" type="ORF">E0L93_11050</name>
</gene>
<dbReference type="EMBL" id="SKBU01000019">
    <property type="protein sequence ID" value="TCJ16013.1"/>
    <property type="molecule type" value="Genomic_DNA"/>
</dbReference>
<dbReference type="Proteomes" id="UP000295244">
    <property type="component" value="Unassembled WGS sequence"/>
</dbReference>
<evidence type="ECO:0000313" key="2">
    <source>
        <dbReference type="Proteomes" id="UP000295244"/>
    </source>
</evidence>